<dbReference type="PROSITE" id="PS00444">
    <property type="entry name" value="POLYPRENYL_SYNTHASE_2"/>
    <property type="match status" value="1"/>
</dbReference>
<dbReference type="GO" id="GO:0008299">
    <property type="term" value="P:isoprenoid biosynthetic process"/>
    <property type="evidence" value="ECO:0007669"/>
    <property type="project" value="InterPro"/>
</dbReference>
<evidence type="ECO:0000256" key="1">
    <source>
        <dbReference type="ARBA" id="ARBA00001946"/>
    </source>
</evidence>
<protein>
    <recommendedName>
        <fullName evidence="7">Polyprenyl synthetase</fullName>
    </recommendedName>
</protein>
<evidence type="ECO:0000256" key="2">
    <source>
        <dbReference type="ARBA" id="ARBA00006706"/>
    </source>
</evidence>
<name>A0A381QPC3_9ZZZZ</name>
<dbReference type="InterPro" id="IPR008949">
    <property type="entry name" value="Isoprenoid_synthase_dom_sf"/>
</dbReference>
<dbReference type="PROSITE" id="PS00723">
    <property type="entry name" value="POLYPRENYL_SYNTHASE_1"/>
    <property type="match status" value="1"/>
</dbReference>
<evidence type="ECO:0008006" key="7">
    <source>
        <dbReference type="Google" id="ProtNLM"/>
    </source>
</evidence>
<dbReference type="PANTHER" id="PTHR12001">
    <property type="entry name" value="GERANYLGERANYL PYROPHOSPHATE SYNTHASE"/>
    <property type="match status" value="1"/>
</dbReference>
<dbReference type="GO" id="GO:0046872">
    <property type="term" value="F:metal ion binding"/>
    <property type="evidence" value="ECO:0007669"/>
    <property type="project" value="UniProtKB-KW"/>
</dbReference>
<dbReference type="AlphaFoldDB" id="A0A381QPC3"/>
<keyword evidence="3" id="KW-0808">Transferase</keyword>
<proteinExistence type="inferred from homology"/>
<sequence length="329" mass="36836">MHKDLVTLKQITAPIIEDIKIFQKEFENALKSEVRLINSISKYMIRNRGKNIRPILTILSARLCGQPTLNSYRAAAMMELLHIATLIHDDVVDDGTLRRGKLSINRIWKNKISVLMGDFILSRALINMIGIKDFDALERISATAEKLSTGEILQIEKSITGSMTEEVYFDMINQKTASLIATSCELGAITTSKSEKDRRATFEFGDNLGMAFQIKDDLFDLVGSEHDTGKNSGGDVKKNMMTLPLIHSYRNLSRSDNRQLKRLLGKKKKTSRVMADIRGLVEASGGLKYAGNKLDEFSNKALDAISFYPDSPVKQSLTDLVAFNTLRAR</sequence>
<comment type="cofactor">
    <cofactor evidence="1">
        <name>Mg(2+)</name>
        <dbReference type="ChEBI" id="CHEBI:18420"/>
    </cofactor>
</comment>
<comment type="similarity">
    <text evidence="2">Belongs to the FPP/GGPP synthase family.</text>
</comment>
<dbReference type="SFLD" id="SFLDS00005">
    <property type="entry name" value="Isoprenoid_Synthase_Type_I"/>
    <property type="match status" value="1"/>
</dbReference>
<organism evidence="6">
    <name type="scientific">marine metagenome</name>
    <dbReference type="NCBI Taxonomy" id="408172"/>
    <lineage>
        <taxon>unclassified sequences</taxon>
        <taxon>metagenomes</taxon>
        <taxon>ecological metagenomes</taxon>
    </lineage>
</organism>
<dbReference type="InterPro" id="IPR000092">
    <property type="entry name" value="Polyprenyl_synt"/>
</dbReference>
<evidence type="ECO:0000313" key="6">
    <source>
        <dbReference type="EMBL" id="SUZ80668.1"/>
    </source>
</evidence>
<accession>A0A381QPC3</accession>
<dbReference type="SUPFAM" id="SSF48576">
    <property type="entry name" value="Terpenoid synthases"/>
    <property type="match status" value="1"/>
</dbReference>
<dbReference type="PANTHER" id="PTHR12001:SF69">
    <property type="entry name" value="ALL TRANS-POLYPRENYL-DIPHOSPHATE SYNTHASE PDSS1"/>
    <property type="match status" value="1"/>
</dbReference>
<dbReference type="GO" id="GO:0004659">
    <property type="term" value="F:prenyltransferase activity"/>
    <property type="evidence" value="ECO:0007669"/>
    <property type="project" value="InterPro"/>
</dbReference>
<keyword evidence="5" id="KW-0460">Magnesium</keyword>
<dbReference type="EMBL" id="UINC01001437">
    <property type="protein sequence ID" value="SUZ80668.1"/>
    <property type="molecule type" value="Genomic_DNA"/>
</dbReference>
<reference evidence="6" key="1">
    <citation type="submission" date="2018-05" db="EMBL/GenBank/DDBJ databases">
        <authorList>
            <person name="Lanie J.A."/>
            <person name="Ng W.-L."/>
            <person name="Kazmierczak K.M."/>
            <person name="Andrzejewski T.M."/>
            <person name="Davidsen T.M."/>
            <person name="Wayne K.J."/>
            <person name="Tettelin H."/>
            <person name="Glass J.I."/>
            <person name="Rusch D."/>
            <person name="Podicherti R."/>
            <person name="Tsui H.-C.T."/>
            <person name="Winkler M.E."/>
        </authorList>
    </citation>
    <scope>NUCLEOTIDE SEQUENCE</scope>
</reference>
<dbReference type="InterPro" id="IPR033749">
    <property type="entry name" value="Polyprenyl_synt_CS"/>
</dbReference>
<evidence type="ECO:0000256" key="3">
    <source>
        <dbReference type="ARBA" id="ARBA00022679"/>
    </source>
</evidence>
<dbReference type="Gene3D" id="1.10.600.10">
    <property type="entry name" value="Farnesyl Diphosphate Synthase"/>
    <property type="match status" value="1"/>
</dbReference>
<gene>
    <name evidence="6" type="ORF">METZ01_LOCUS33522</name>
</gene>
<keyword evidence="4" id="KW-0479">Metal-binding</keyword>
<dbReference type="Pfam" id="PF00348">
    <property type="entry name" value="polyprenyl_synt"/>
    <property type="match status" value="1"/>
</dbReference>
<dbReference type="CDD" id="cd00685">
    <property type="entry name" value="Trans_IPPS_HT"/>
    <property type="match status" value="1"/>
</dbReference>
<evidence type="ECO:0000256" key="4">
    <source>
        <dbReference type="ARBA" id="ARBA00022723"/>
    </source>
</evidence>
<evidence type="ECO:0000256" key="5">
    <source>
        <dbReference type="ARBA" id="ARBA00022842"/>
    </source>
</evidence>